<proteinExistence type="predicted"/>
<accession>A0A6B0UAC6</accession>
<sequence length="88" mass="10258">MVTKWAMLRVAVIHSSFFLVAATILVPGAEQAQLLRFSDEKRDFLSFECDVRKARGMAFCCFESFQRFRRTERSFLRLQIKASDTCQL</sequence>
<protein>
    <submittedName>
        <fullName evidence="1">Putative secreted protein</fullName>
    </submittedName>
</protein>
<organism evidence="1">
    <name type="scientific">Ixodes ricinus</name>
    <name type="common">Common tick</name>
    <name type="synonym">Acarus ricinus</name>
    <dbReference type="NCBI Taxonomy" id="34613"/>
    <lineage>
        <taxon>Eukaryota</taxon>
        <taxon>Metazoa</taxon>
        <taxon>Ecdysozoa</taxon>
        <taxon>Arthropoda</taxon>
        <taxon>Chelicerata</taxon>
        <taxon>Arachnida</taxon>
        <taxon>Acari</taxon>
        <taxon>Parasitiformes</taxon>
        <taxon>Ixodida</taxon>
        <taxon>Ixodoidea</taxon>
        <taxon>Ixodidae</taxon>
        <taxon>Ixodinae</taxon>
        <taxon>Ixodes</taxon>
    </lineage>
</organism>
<evidence type="ECO:0000313" key="1">
    <source>
        <dbReference type="EMBL" id="MXU85884.1"/>
    </source>
</evidence>
<reference evidence="1" key="1">
    <citation type="submission" date="2019-12" db="EMBL/GenBank/DDBJ databases">
        <title>An insight into the sialome of adult female Ixodes ricinus ticks feeding for 6 days.</title>
        <authorList>
            <person name="Perner J."/>
            <person name="Ribeiro J.M.C."/>
        </authorList>
    </citation>
    <scope>NUCLEOTIDE SEQUENCE</scope>
    <source>
        <strain evidence="1">Semi-engorged</strain>
        <tissue evidence="1">Salivary glands</tissue>
    </source>
</reference>
<dbReference type="AlphaFoldDB" id="A0A6B0UAC6"/>
<name>A0A6B0UAC6_IXORI</name>
<dbReference type="EMBL" id="GIFC01003801">
    <property type="protein sequence ID" value="MXU85884.1"/>
    <property type="molecule type" value="Transcribed_RNA"/>
</dbReference>